<feature type="signal peptide" evidence="1">
    <location>
        <begin position="1"/>
        <end position="39"/>
    </location>
</feature>
<gene>
    <name evidence="3" type="ORF">BGE01nite_38190</name>
</gene>
<dbReference type="InterPro" id="IPR011040">
    <property type="entry name" value="Sialidase"/>
</dbReference>
<proteinExistence type="predicted"/>
<dbReference type="AlphaFoldDB" id="A0A512MCS3"/>
<dbReference type="CDD" id="cd15482">
    <property type="entry name" value="Sialidase_non-viral"/>
    <property type="match status" value="1"/>
</dbReference>
<dbReference type="PANTHER" id="PTHR43752">
    <property type="entry name" value="BNR/ASP-BOX REPEAT FAMILY PROTEIN"/>
    <property type="match status" value="1"/>
</dbReference>
<keyword evidence="1" id="KW-0732">Signal</keyword>
<organism evidence="3 4">
    <name type="scientific">Brevifollis gellanilyticus</name>
    <dbReference type="NCBI Taxonomy" id="748831"/>
    <lineage>
        <taxon>Bacteria</taxon>
        <taxon>Pseudomonadati</taxon>
        <taxon>Verrucomicrobiota</taxon>
        <taxon>Verrucomicrobiia</taxon>
        <taxon>Verrucomicrobiales</taxon>
        <taxon>Verrucomicrobiaceae</taxon>
    </lineage>
</organism>
<evidence type="ECO:0000313" key="3">
    <source>
        <dbReference type="EMBL" id="GEP44528.1"/>
    </source>
</evidence>
<evidence type="ECO:0000259" key="2">
    <source>
        <dbReference type="Pfam" id="PF13088"/>
    </source>
</evidence>
<dbReference type="EMBL" id="BKAG01000031">
    <property type="protein sequence ID" value="GEP44528.1"/>
    <property type="molecule type" value="Genomic_DNA"/>
</dbReference>
<dbReference type="Proteomes" id="UP000321577">
    <property type="component" value="Unassembled WGS sequence"/>
</dbReference>
<evidence type="ECO:0000313" key="4">
    <source>
        <dbReference type="Proteomes" id="UP000321577"/>
    </source>
</evidence>
<dbReference type="PANTHER" id="PTHR43752:SF2">
    <property type="entry name" value="BNR_ASP-BOX REPEAT FAMILY PROTEIN"/>
    <property type="match status" value="1"/>
</dbReference>
<name>A0A512MCS3_9BACT</name>
<dbReference type="SUPFAM" id="SSF50939">
    <property type="entry name" value="Sialidases"/>
    <property type="match status" value="1"/>
</dbReference>
<feature type="chain" id="PRO_5021730783" description="Sialidase domain-containing protein" evidence="1">
    <location>
        <begin position="40"/>
        <end position="401"/>
    </location>
</feature>
<reference evidence="3 4" key="1">
    <citation type="submission" date="2019-07" db="EMBL/GenBank/DDBJ databases">
        <title>Whole genome shotgun sequence of Brevifollis gellanilyticus NBRC 108608.</title>
        <authorList>
            <person name="Hosoyama A."/>
            <person name="Uohara A."/>
            <person name="Ohji S."/>
            <person name="Ichikawa N."/>
        </authorList>
    </citation>
    <scope>NUCLEOTIDE SEQUENCE [LARGE SCALE GENOMIC DNA]</scope>
    <source>
        <strain evidence="3 4">NBRC 108608</strain>
    </source>
</reference>
<comment type="caution">
    <text evidence="3">The sequence shown here is derived from an EMBL/GenBank/DDBJ whole genome shotgun (WGS) entry which is preliminary data.</text>
</comment>
<evidence type="ECO:0000256" key="1">
    <source>
        <dbReference type="SAM" id="SignalP"/>
    </source>
</evidence>
<dbReference type="Pfam" id="PF13088">
    <property type="entry name" value="BNR_2"/>
    <property type="match status" value="1"/>
</dbReference>
<protein>
    <recommendedName>
        <fullName evidence="2">Sialidase domain-containing protein</fullName>
    </recommendedName>
</protein>
<accession>A0A512MCS3</accession>
<feature type="domain" description="Sialidase" evidence="2">
    <location>
        <begin position="94"/>
        <end position="374"/>
    </location>
</feature>
<sequence length="401" mass="44437">MTSIMERRRRVFAPCYLPTMKRAFLSLLALSLAPVCSPAADDYKGDVTDVRVVRHMDQHPGASLLWEPYITQWKPKQLIVAYGAGIPGKTDMGDIYASVSTNDGDTWSYPVCVFDHNQRFGAMQFAYANAILFHPPGQDVVWCFAMRCPMNYRHSEDAQLVAAFSGDGGRSWSPVELAMHYSQPLIVVAGIETIMENGHPKYLLPAHRNTLRSNPLGSRDQFILSSTSLLEWKAEGIIPQPETGKVFLHEGGLAPGDNDGELKLVMRTANWEEKAALDPPRAFSSVSKDGGRTWSPAVQEPDLWNARSKGYFGRTSAGAHVYVYNDGPAMPAKAGRSSLRYKVKPKGGEWSAEKTFYEAGIKNSYPTLIEVAPGDYRAVWDSGTPDQARTHIHFGKIKIKP</sequence>
<dbReference type="Gene3D" id="2.120.10.10">
    <property type="match status" value="1"/>
</dbReference>
<dbReference type="InterPro" id="IPR036278">
    <property type="entry name" value="Sialidase_sf"/>
</dbReference>
<dbReference type="OrthoDB" id="7294637at2"/>
<keyword evidence="4" id="KW-1185">Reference proteome</keyword>